<dbReference type="PANTHER" id="PTHR21017">
    <property type="entry name" value="NIPSNAP-RELATED"/>
    <property type="match status" value="1"/>
</dbReference>
<comment type="similarity">
    <text evidence="1">Belongs to the NipSnap family.</text>
</comment>
<keyword evidence="4" id="KW-1185">Reference proteome</keyword>
<dbReference type="PANTHER" id="PTHR21017:SF17">
    <property type="entry name" value="PROTEIN NIPSNAP"/>
    <property type="match status" value="1"/>
</dbReference>
<dbReference type="InterPro" id="IPR051557">
    <property type="entry name" value="NipSnap_domain"/>
</dbReference>
<dbReference type="SUPFAM" id="SSF54909">
    <property type="entry name" value="Dimeric alpha+beta barrel"/>
    <property type="match status" value="1"/>
</dbReference>
<dbReference type="InterPro" id="IPR011008">
    <property type="entry name" value="Dimeric_a/b-barrel"/>
</dbReference>
<reference evidence="3 4" key="1">
    <citation type="submission" date="2019-08" db="EMBL/GenBank/DDBJ databases">
        <authorList>
            <person name="Peeters C."/>
        </authorList>
    </citation>
    <scope>NUCLEOTIDE SEQUENCE [LARGE SCALE GENOMIC DNA]</scope>
    <source>
        <strain evidence="3 4">LMG 31108</strain>
    </source>
</reference>
<sequence length="128" mass="14773">MIVEERIYRIRNGGMSQYLNLVRTEGLAIQQPILGHLVGYFTTEIGVLSQVTHLWAYPSLDERARRRAQLAQDKRWQAFIPRLSEWIETAENRILVPTDFSPLMAFAPQTAPARASLDSSDFKEIRRD</sequence>
<dbReference type="RefSeq" id="WP_150671467.1">
    <property type="nucleotide sequence ID" value="NZ_CABPSB010000031.1"/>
</dbReference>
<dbReference type="Pfam" id="PF07978">
    <property type="entry name" value="NIPSNAP"/>
    <property type="match status" value="1"/>
</dbReference>
<accession>A0A5E4Z4H7</accession>
<organism evidence="3 4">
    <name type="scientific">Pandoraea anhela</name>
    <dbReference type="NCBI Taxonomy" id="2508295"/>
    <lineage>
        <taxon>Bacteria</taxon>
        <taxon>Pseudomonadati</taxon>
        <taxon>Pseudomonadota</taxon>
        <taxon>Betaproteobacteria</taxon>
        <taxon>Burkholderiales</taxon>
        <taxon>Burkholderiaceae</taxon>
        <taxon>Pandoraea</taxon>
    </lineage>
</organism>
<proteinExistence type="inferred from homology"/>
<protein>
    <submittedName>
        <fullName evidence="3">NIPSNAP domain containing protein</fullName>
    </submittedName>
</protein>
<evidence type="ECO:0000259" key="2">
    <source>
        <dbReference type="Pfam" id="PF07978"/>
    </source>
</evidence>
<dbReference type="Proteomes" id="UP000406256">
    <property type="component" value="Unassembled WGS sequence"/>
</dbReference>
<evidence type="ECO:0000256" key="1">
    <source>
        <dbReference type="ARBA" id="ARBA00005291"/>
    </source>
</evidence>
<evidence type="ECO:0000313" key="4">
    <source>
        <dbReference type="Proteomes" id="UP000406256"/>
    </source>
</evidence>
<dbReference type="AlphaFoldDB" id="A0A5E4Z4H7"/>
<dbReference type="Gene3D" id="3.30.70.100">
    <property type="match status" value="1"/>
</dbReference>
<name>A0A5E4Z4H7_9BURK</name>
<gene>
    <name evidence="3" type="ORF">PAN31108_05019</name>
</gene>
<dbReference type="OrthoDB" id="8905985at2"/>
<dbReference type="InterPro" id="IPR012577">
    <property type="entry name" value="NIPSNAP"/>
</dbReference>
<evidence type="ECO:0000313" key="3">
    <source>
        <dbReference type="EMBL" id="VVE55578.1"/>
    </source>
</evidence>
<feature type="domain" description="NIPSNAP" evidence="2">
    <location>
        <begin position="3"/>
        <end position="102"/>
    </location>
</feature>
<dbReference type="EMBL" id="CABPSB010000031">
    <property type="protein sequence ID" value="VVE55578.1"/>
    <property type="molecule type" value="Genomic_DNA"/>
</dbReference>